<evidence type="ECO:0008006" key="3">
    <source>
        <dbReference type="Google" id="ProtNLM"/>
    </source>
</evidence>
<organism evidence="1 2">
    <name type="scientific">Brevundimonas nasdae</name>
    <dbReference type="NCBI Taxonomy" id="172043"/>
    <lineage>
        <taxon>Bacteria</taxon>
        <taxon>Pseudomonadati</taxon>
        <taxon>Pseudomonadota</taxon>
        <taxon>Alphaproteobacteria</taxon>
        <taxon>Caulobacterales</taxon>
        <taxon>Caulobacteraceae</taxon>
        <taxon>Brevundimonas</taxon>
    </lineage>
</organism>
<reference evidence="1 2" key="1">
    <citation type="submission" date="2014-12" db="EMBL/GenBank/DDBJ databases">
        <title>Genome sequencing of Brevundimonas nasdae TPW30.</title>
        <authorList>
            <person name="Tan P.W."/>
            <person name="Chan K.-G."/>
        </authorList>
    </citation>
    <scope>NUCLEOTIDE SEQUENCE [LARGE SCALE GENOMIC DNA]</scope>
    <source>
        <strain evidence="1 2">TPW30</strain>
    </source>
</reference>
<dbReference type="CDD" id="cd09627">
    <property type="entry name" value="DOMON_murB_like"/>
    <property type="match status" value="1"/>
</dbReference>
<proteinExistence type="predicted"/>
<protein>
    <recommendedName>
        <fullName evidence="3">DOMON-like domain-containing protein</fullName>
    </recommendedName>
</protein>
<dbReference type="Proteomes" id="UP000031166">
    <property type="component" value="Unassembled WGS sequence"/>
</dbReference>
<dbReference type="AlphaFoldDB" id="A0A0B4DPP7"/>
<dbReference type="STRING" id="172043.RM53_12825"/>
<name>A0A0B4DPP7_9CAUL</name>
<accession>A0A0B4DPP7</accession>
<gene>
    <name evidence="1" type="ORF">RM53_12825</name>
</gene>
<dbReference type="EMBL" id="JWSY01000024">
    <property type="protein sequence ID" value="KIC56198.1"/>
    <property type="molecule type" value="Genomic_DNA"/>
</dbReference>
<sequence length="172" mass="18585">MRLPLIPHPTSSPAGLTLEVEARRAGRVLSLEYVLAGPVEGVWRPEAAARVRTDGLWQATCFEAFVRTAGGYLEYNLSPSGAWAAYRFDGYREGMRDLEMPTPFIVTRSAPGQFVLTADVTLPEDAVGATGLKTGLSAVIRGVDGAIGYWALAHPSDKPDFHHPDSFALDLT</sequence>
<evidence type="ECO:0000313" key="1">
    <source>
        <dbReference type="EMBL" id="KIC56198.1"/>
    </source>
</evidence>
<dbReference type="RefSeq" id="WP_039247370.1">
    <property type="nucleotide sequence ID" value="NZ_JWSY01000024.1"/>
</dbReference>
<evidence type="ECO:0000313" key="2">
    <source>
        <dbReference type="Proteomes" id="UP000031166"/>
    </source>
</evidence>
<comment type="caution">
    <text evidence="1">The sequence shown here is derived from an EMBL/GenBank/DDBJ whole genome shotgun (WGS) entry which is preliminary data.</text>
</comment>